<dbReference type="AlphaFoldDB" id="A0A1H7VZI5"/>
<feature type="transmembrane region" description="Helical" evidence="1">
    <location>
        <begin position="254"/>
        <end position="276"/>
    </location>
</feature>
<sequence>MKKSLHTLLKLTNFEMERLSKFLFTLMGLTLLLNLVGYIYTPMQHMGKINEYITQNSATTQQALDAFGRFSFYDVTQTLWIAGPIAIGVSGLLLYSIFIWYREWFGKNTFAYRLLMLPVSRMSLFFSKFITIFIGIFTLIATQMLSLFIGHPIVSAIIESAYFNDIGLIASIQMNPLFLYLFPLDFSYFLMVNGVGIVVLLVLFTVILMERSYSFKGIAMGILYGIAALSLVLFPFFIPNLLNNQYILYDSELMIIEIVLIVAVGVLSIFTSHHLINKKITV</sequence>
<dbReference type="OrthoDB" id="1751619at2"/>
<feature type="transmembrane region" description="Helical" evidence="1">
    <location>
        <begin position="186"/>
        <end position="209"/>
    </location>
</feature>
<dbReference type="EMBL" id="FOBL01000029">
    <property type="protein sequence ID" value="SEM14663.1"/>
    <property type="molecule type" value="Genomic_DNA"/>
</dbReference>
<feature type="transmembrane region" description="Helical" evidence="1">
    <location>
        <begin position="221"/>
        <end position="242"/>
    </location>
</feature>
<dbReference type="EMBL" id="BJUX01000005">
    <property type="protein sequence ID" value="GEK88684.1"/>
    <property type="molecule type" value="Genomic_DNA"/>
</dbReference>
<evidence type="ECO:0000313" key="5">
    <source>
        <dbReference type="Proteomes" id="UP000321425"/>
    </source>
</evidence>
<feature type="transmembrane region" description="Helical" evidence="1">
    <location>
        <begin position="122"/>
        <end position="145"/>
    </location>
</feature>
<protein>
    <recommendedName>
        <fullName evidence="6">ABC-2 family transporter protein</fullName>
    </recommendedName>
</protein>
<evidence type="ECO:0000313" key="3">
    <source>
        <dbReference type="EMBL" id="SEM14663.1"/>
    </source>
</evidence>
<evidence type="ECO:0000256" key="1">
    <source>
        <dbReference type="SAM" id="Phobius"/>
    </source>
</evidence>
<proteinExistence type="predicted"/>
<feature type="transmembrane region" description="Helical" evidence="1">
    <location>
        <begin position="21"/>
        <end position="40"/>
    </location>
</feature>
<evidence type="ECO:0008006" key="6">
    <source>
        <dbReference type="Google" id="ProtNLM"/>
    </source>
</evidence>
<dbReference type="Proteomes" id="UP000321425">
    <property type="component" value="Unassembled WGS sequence"/>
</dbReference>
<accession>A0A1H7VZI5</accession>
<evidence type="ECO:0000313" key="2">
    <source>
        <dbReference type="EMBL" id="GEK88684.1"/>
    </source>
</evidence>
<name>A0A1H7VZI5_9LACT</name>
<evidence type="ECO:0000313" key="4">
    <source>
        <dbReference type="Proteomes" id="UP000198548"/>
    </source>
</evidence>
<keyword evidence="1" id="KW-1133">Transmembrane helix</keyword>
<feature type="transmembrane region" description="Helical" evidence="1">
    <location>
        <begin position="79"/>
        <end position="101"/>
    </location>
</feature>
<reference evidence="3 4" key="1">
    <citation type="submission" date="2016-10" db="EMBL/GenBank/DDBJ databases">
        <authorList>
            <person name="de Groot N.N."/>
        </authorList>
    </citation>
    <scope>NUCLEOTIDE SEQUENCE [LARGE SCALE GENOMIC DNA]</scope>
    <source>
        <strain evidence="3 4">DSM 19182</strain>
    </source>
</reference>
<gene>
    <name evidence="2" type="ORF">APU01nite_07230</name>
    <name evidence="3" type="ORF">SAMN04488100_1293</name>
</gene>
<keyword evidence="1" id="KW-0812">Transmembrane</keyword>
<organism evidence="3 4">
    <name type="scientific">Alkalibacterium putridalgicola</name>
    <dbReference type="NCBI Taxonomy" id="426703"/>
    <lineage>
        <taxon>Bacteria</taxon>
        <taxon>Bacillati</taxon>
        <taxon>Bacillota</taxon>
        <taxon>Bacilli</taxon>
        <taxon>Lactobacillales</taxon>
        <taxon>Carnobacteriaceae</taxon>
        <taxon>Alkalibacterium</taxon>
    </lineage>
</organism>
<keyword evidence="5" id="KW-1185">Reference proteome</keyword>
<reference evidence="2 5" key="2">
    <citation type="submission" date="2019-07" db="EMBL/GenBank/DDBJ databases">
        <title>Whole genome shotgun sequence of Alkalibacterium putridalgicola NBRC 103243.</title>
        <authorList>
            <person name="Hosoyama A."/>
            <person name="Uohara A."/>
            <person name="Ohji S."/>
            <person name="Ichikawa N."/>
        </authorList>
    </citation>
    <scope>NUCLEOTIDE SEQUENCE [LARGE SCALE GENOMIC DNA]</scope>
    <source>
        <strain evidence="2 5">NBRC 103243</strain>
    </source>
</reference>
<keyword evidence="1" id="KW-0472">Membrane</keyword>
<dbReference type="RefSeq" id="WP_091489191.1">
    <property type="nucleotide sequence ID" value="NZ_BJUX01000005.1"/>
</dbReference>
<dbReference type="STRING" id="426703.SAMN04488100_1293"/>
<dbReference type="Proteomes" id="UP000198548">
    <property type="component" value="Unassembled WGS sequence"/>
</dbReference>